<reference evidence="7 8" key="1">
    <citation type="submission" date="2009-08" db="EMBL/GenBank/DDBJ databases">
        <title>The Genome Sequence of Spizellomyces punctatus strain DAOM BR117.</title>
        <authorList>
            <consortium name="The Broad Institute Genome Sequencing Platform"/>
            <person name="Russ C."/>
            <person name="Cuomo C."/>
            <person name="Shea T."/>
            <person name="Young S.K."/>
            <person name="Zeng Q."/>
            <person name="Koehrsen M."/>
            <person name="Haas B."/>
            <person name="Borodovsky M."/>
            <person name="Guigo R."/>
            <person name="Alvarado L."/>
            <person name="Berlin A."/>
            <person name="Bochicchio J."/>
            <person name="Borenstein D."/>
            <person name="Chapman S."/>
            <person name="Chen Z."/>
            <person name="Engels R."/>
            <person name="Freedman E."/>
            <person name="Gellesch M."/>
            <person name="Goldberg J."/>
            <person name="Griggs A."/>
            <person name="Gujja S."/>
            <person name="Heiman D."/>
            <person name="Hepburn T."/>
            <person name="Howarth C."/>
            <person name="Jen D."/>
            <person name="Larson L."/>
            <person name="Lewis B."/>
            <person name="Mehta T."/>
            <person name="Park D."/>
            <person name="Pearson M."/>
            <person name="Roberts A."/>
            <person name="Saif S."/>
            <person name="Shenoy N."/>
            <person name="Sisk P."/>
            <person name="Stolte C."/>
            <person name="Sykes S."/>
            <person name="Thomson T."/>
            <person name="Walk T."/>
            <person name="White J."/>
            <person name="Yandava C."/>
            <person name="Burger G."/>
            <person name="Gray M.W."/>
            <person name="Holland P.W.H."/>
            <person name="King N."/>
            <person name="Lang F.B.F."/>
            <person name="Roger A.J."/>
            <person name="Ruiz-Trillo I."/>
            <person name="Lander E."/>
            <person name="Nusbaum C."/>
        </authorList>
    </citation>
    <scope>NUCLEOTIDE SEQUENCE [LARGE SCALE GENOMIC DNA]</scope>
    <source>
        <strain evidence="7 8">DAOM BR117</strain>
    </source>
</reference>
<dbReference type="InParanoid" id="A0A0L0HGK8"/>
<dbReference type="Proteomes" id="UP000053201">
    <property type="component" value="Unassembled WGS sequence"/>
</dbReference>
<feature type="domain" description="RWD" evidence="6">
    <location>
        <begin position="500"/>
        <end position="617"/>
    </location>
</feature>
<evidence type="ECO:0000313" key="8">
    <source>
        <dbReference type="Proteomes" id="UP000053201"/>
    </source>
</evidence>
<keyword evidence="8" id="KW-1185">Reference proteome</keyword>
<dbReference type="EMBL" id="KQ257457">
    <property type="protein sequence ID" value="KNC99973.1"/>
    <property type="molecule type" value="Genomic_DNA"/>
</dbReference>
<evidence type="ECO:0000256" key="4">
    <source>
        <dbReference type="PROSITE-ProRule" id="PRU00221"/>
    </source>
</evidence>
<evidence type="ECO:0000313" key="7">
    <source>
        <dbReference type="EMBL" id="KNC99973.1"/>
    </source>
</evidence>
<evidence type="ECO:0000256" key="3">
    <source>
        <dbReference type="ARBA" id="ARBA00038452"/>
    </source>
</evidence>
<dbReference type="GeneID" id="27688729"/>
<dbReference type="GO" id="GO:0034198">
    <property type="term" value="P:cellular response to amino acid starvation"/>
    <property type="evidence" value="ECO:0007669"/>
    <property type="project" value="TreeGrafter"/>
</dbReference>
<feature type="region of interest" description="Disordered" evidence="5">
    <location>
        <begin position="904"/>
        <end position="966"/>
    </location>
</feature>
<dbReference type="InterPro" id="IPR006575">
    <property type="entry name" value="RWD_dom"/>
</dbReference>
<feature type="region of interest" description="Disordered" evidence="5">
    <location>
        <begin position="386"/>
        <end position="420"/>
    </location>
</feature>
<dbReference type="GO" id="GO:0035591">
    <property type="term" value="F:signaling adaptor activity"/>
    <property type="evidence" value="ECO:0007669"/>
    <property type="project" value="TreeGrafter"/>
</dbReference>
<dbReference type="InterPro" id="IPR049567">
    <property type="entry name" value="WDR59-like"/>
</dbReference>
<dbReference type="OrthoDB" id="311712at2759"/>
<evidence type="ECO:0000256" key="5">
    <source>
        <dbReference type="SAM" id="MobiDB-lite"/>
    </source>
</evidence>
<feature type="repeat" description="WD" evidence="4">
    <location>
        <begin position="158"/>
        <end position="193"/>
    </location>
</feature>
<feature type="region of interest" description="Disordered" evidence="5">
    <location>
        <begin position="979"/>
        <end position="1031"/>
    </location>
</feature>
<accession>A0A0L0HGK8</accession>
<feature type="compositionally biased region" description="Basic and acidic residues" evidence="5">
    <location>
        <begin position="465"/>
        <end position="481"/>
    </location>
</feature>
<dbReference type="PROSITE" id="PS50082">
    <property type="entry name" value="WD_REPEATS_2"/>
    <property type="match status" value="3"/>
</dbReference>
<dbReference type="Pfam" id="PF00400">
    <property type="entry name" value="WD40"/>
    <property type="match status" value="2"/>
</dbReference>
<feature type="repeat" description="WD" evidence="4">
    <location>
        <begin position="246"/>
        <end position="288"/>
    </location>
</feature>
<name>A0A0L0HGK8_SPIPD</name>
<proteinExistence type="inferred from homology"/>
<dbReference type="PROSITE" id="PS00678">
    <property type="entry name" value="WD_REPEATS_1"/>
    <property type="match status" value="3"/>
</dbReference>
<sequence length="1271" mass="139361">MTQEVELGLSIGNRSDLGNGAGKMDPRPASAAGHNRTSSVTSSEAASQQAQSAPSSTTFYQSLAVHLAPPVTSLSISPNGRDVVLAAKRGLYIVDLDNPYDPPRVIHHMTNWEVSDVQWNPHKSREHWIATTSNQKALVWNLTPSGSDSSSKHIQYILGTHQRAVSDLNWSPFHPELLATCSYDTYVHLWDLRKNPDKPANSFCAWTAGATQVKFNRLNDSLLASSHDTDVKIWDVRKGSTPVTLITAHMTKIYGIDWSRNNEDEIITCSQDRLVKFWDITQPRTCQATIVTGSPVWRARFTPFGNGIVTMPQRKDTNLLLWSCDNLVAPVYSFEGHTDVPREFVWRVRGGENSGIDDRAFQLVTWSKDQHLRLWPIDAELTKAVGHNPGPLLSPNMEREDSTDSAVETTPLPRSMSALDLPSARYAPLRKKFSEAENDVVSEGHTHSHRRQSRSLTIRSSSSADRSEDPTEDWLESRGFDHNIQSPLEETEAVPRTLEEEITLVTKKYSMVHFEKVNLSNRTCTITLQRANDNFASYQPPLAAIPSAFLRIDMSFPPQYPNHVAPIMEIQKTGMVSMANRTYLAKKLAQIANVYVQNSTPCLEPCVRYLLLGTAGDTAPMPPSLPNSEDGKGVNLSRASSELLTTSALGDEKDIGLLSETVASTGLLHDNDDIDSDTTSSSDAGGVSLVPGRLKNTMREKRLLKEVIVGKDNNNVPFPRLCGASFSPNGKLVYFFSPLPHPSATKFTAYTLVTRNQQPVLQSQHFTTQPKTYPLYENYRAFVLARFPKMFIAGGNIYEPGALDGLETGKMGTSGKGVSPGKLNYWLDSDESGEESPAPSLFWRPKPGASLQPALFSSADFLARLHQHPPSSISSNTASPLLPASVTPNPSAAVLTRLSQTPFDPQRAEVGAKEQSALSATYAGRTTPINSPKGHRSLPTVSHRTESFSLPSNKNEVHPGRPASISIVPTVGENGVASAPIPSDVLKHPISSQPMTASAGSRPQSLLFESPPGSPPHSPRHSFSGSLRHSPSPLRAIKHRRANSAEVSGSGSEYGSVASSLDERGAQIFSGQAIGDSPMTGSTIDASVFRRPDLVDRTNDTPIPASSPLLLQEPLPEPSSYGTIVHIKDVSDLLPTSETLAKAYTLHGDDPVAICAANCSAAQHANRPDLMRIWSLAGLLLAECASVKPDALLPEEHPRRSRRRRLRDLGKRKDQTHIARDGHIVVRSSMYSSGDKRRRAGAGLEQRDDREQWAQVEWQWHPFGRRMVHDL</sequence>
<feature type="compositionally biased region" description="Low complexity" evidence="5">
    <location>
        <begin position="454"/>
        <end position="464"/>
    </location>
</feature>
<gene>
    <name evidence="7" type="ORF">SPPG_05348</name>
</gene>
<dbReference type="AlphaFoldDB" id="A0A0L0HGK8"/>
<dbReference type="eggNOG" id="KOG0309">
    <property type="taxonomic scope" value="Eukaryota"/>
</dbReference>
<evidence type="ECO:0000259" key="6">
    <source>
        <dbReference type="PROSITE" id="PS50908"/>
    </source>
</evidence>
<evidence type="ECO:0000256" key="2">
    <source>
        <dbReference type="ARBA" id="ARBA00022737"/>
    </source>
</evidence>
<organism evidence="7 8">
    <name type="scientific">Spizellomyces punctatus (strain DAOM BR117)</name>
    <dbReference type="NCBI Taxonomy" id="645134"/>
    <lineage>
        <taxon>Eukaryota</taxon>
        <taxon>Fungi</taxon>
        <taxon>Fungi incertae sedis</taxon>
        <taxon>Chytridiomycota</taxon>
        <taxon>Chytridiomycota incertae sedis</taxon>
        <taxon>Chytridiomycetes</taxon>
        <taxon>Spizellomycetales</taxon>
        <taxon>Spizellomycetaceae</taxon>
        <taxon>Spizellomyces</taxon>
    </lineage>
</organism>
<dbReference type="Gene3D" id="2.130.10.10">
    <property type="entry name" value="YVTN repeat-like/Quinoprotein amine dehydrogenase"/>
    <property type="match status" value="2"/>
</dbReference>
<dbReference type="SMART" id="SM00591">
    <property type="entry name" value="RWD"/>
    <property type="match status" value="1"/>
</dbReference>
<dbReference type="SUPFAM" id="SSF50978">
    <property type="entry name" value="WD40 repeat-like"/>
    <property type="match status" value="1"/>
</dbReference>
<dbReference type="InterPro" id="IPR036322">
    <property type="entry name" value="WD40_repeat_dom_sf"/>
</dbReference>
<dbReference type="OMA" id="PMSGQRP"/>
<dbReference type="PROSITE" id="PS50908">
    <property type="entry name" value="RWD"/>
    <property type="match status" value="1"/>
</dbReference>
<dbReference type="STRING" id="645134.A0A0L0HGK8"/>
<feature type="region of interest" description="Disordered" evidence="5">
    <location>
        <begin position="437"/>
        <end position="494"/>
    </location>
</feature>
<feature type="compositionally biased region" description="Polar residues" evidence="5">
    <location>
        <begin position="939"/>
        <end position="954"/>
    </location>
</feature>
<keyword evidence="2" id="KW-0677">Repeat</keyword>
<dbReference type="GO" id="GO:0035859">
    <property type="term" value="C:Seh1-associated complex"/>
    <property type="evidence" value="ECO:0007669"/>
    <property type="project" value="TreeGrafter"/>
</dbReference>
<evidence type="ECO:0000256" key="1">
    <source>
        <dbReference type="ARBA" id="ARBA00022574"/>
    </source>
</evidence>
<feature type="compositionally biased region" description="Polar residues" evidence="5">
    <location>
        <begin position="990"/>
        <end position="1004"/>
    </location>
</feature>
<dbReference type="PANTHER" id="PTHR46170:SF1">
    <property type="entry name" value="GATOR COMPLEX PROTEIN WDR59"/>
    <property type="match status" value="1"/>
</dbReference>
<dbReference type="PANTHER" id="PTHR46170">
    <property type="entry name" value="GATOR COMPLEX PROTEIN WDR59"/>
    <property type="match status" value="1"/>
</dbReference>
<keyword evidence="1 4" id="KW-0853">WD repeat</keyword>
<dbReference type="GO" id="GO:1904263">
    <property type="term" value="P:positive regulation of TORC1 signaling"/>
    <property type="evidence" value="ECO:0007669"/>
    <property type="project" value="TreeGrafter"/>
</dbReference>
<dbReference type="InterPro" id="IPR001680">
    <property type="entry name" value="WD40_rpt"/>
</dbReference>
<dbReference type="RefSeq" id="XP_016608013.1">
    <property type="nucleotide sequence ID" value="XM_016753566.1"/>
</dbReference>
<comment type="similarity">
    <text evidence="3">Belongs to the WD repeat WDR59 family.</text>
</comment>
<feature type="compositionally biased region" description="Low complexity" evidence="5">
    <location>
        <begin position="37"/>
        <end position="53"/>
    </location>
</feature>
<dbReference type="PROSITE" id="PS50294">
    <property type="entry name" value="WD_REPEATS_REGION"/>
    <property type="match status" value="2"/>
</dbReference>
<dbReference type="VEuPathDB" id="FungiDB:SPPG_05348"/>
<feature type="repeat" description="WD" evidence="4">
    <location>
        <begin position="213"/>
        <end position="244"/>
    </location>
</feature>
<protein>
    <recommendedName>
        <fullName evidence="6">RWD domain-containing protein</fullName>
    </recommendedName>
</protein>
<dbReference type="SMART" id="SM00320">
    <property type="entry name" value="WD40"/>
    <property type="match status" value="6"/>
</dbReference>
<feature type="region of interest" description="Disordered" evidence="5">
    <location>
        <begin position="1"/>
        <end position="53"/>
    </location>
</feature>
<dbReference type="GO" id="GO:0005774">
    <property type="term" value="C:vacuolar membrane"/>
    <property type="evidence" value="ECO:0007669"/>
    <property type="project" value="TreeGrafter"/>
</dbReference>
<dbReference type="InterPro" id="IPR019775">
    <property type="entry name" value="WD40_repeat_CS"/>
</dbReference>
<dbReference type="InterPro" id="IPR015943">
    <property type="entry name" value="WD40/YVTN_repeat-like_dom_sf"/>
</dbReference>